<dbReference type="InterPro" id="IPR021880">
    <property type="entry name" value="DUF3489"/>
</dbReference>
<keyword evidence="2" id="KW-1185">Reference proteome</keyword>
<gene>
    <name evidence="1" type="ORF">IQ26_04842</name>
</gene>
<dbReference type="Pfam" id="PF11994">
    <property type="entry name" value="DUF3489"/>
    <property type="match status" value="1"/>
</dbReference>
<sequence>MASSDKPRLGTKRRIMYDLLHRPQGATLAELNRATGWDAFSYINDTKAIARDYGGTPHINGGGQSRRFWITKN</sequence>
<dbReference type="RefSeq" id="WP_353843669.1">
    <property type="nucleotide sequence ID" value="NZ_BSPF01000116.1"/>
</dbReference>
<organism evidence="1 2">
    <name type="scientific">Mesorhizobium tianshanense</name>
    <dbReference type="NCBI Taxonomy" id="39844"/>
    <lineage>
        <taxon>Bacteria</taxon>
        <taxon>Pseudomonadati</taxon>
        <taxon>Pseudomonadota</taxon>
        <taxon>Alphaproteobacteria</taxon>
        <taxon>Hyphomicrobiales</taxon>
        <taxon>Phyllobacteriaceae</taxon>
        <taxon>Mesorhizobium</taxon>
    </lineage>
</organism>
<protein>
    <submittedName>
        <fullName evidence="1">Uncharacterized protein DUF3489</fullName>
    </submittedName>
</protein>
<dbReference type="Proteomes" id="UP000317122">
    <property type="component" value="Unassembled WGS sequence"/>
</dbReference>
<comment type="caution">
    <text evidence="1">The sequence shown here is derived from an EMBL/GenBank/DDBJ whole genome shotgun (WGS) entry which is preliminary data.</text>
</comment>
<dbReference type="EMBL" id="VLKT01000033">
    <property type="protein sequence ID" value="TWI30026.1"/>
    <property type="molecule type" value="Genomic_DNA"/>
</dbReference>
<evidence type="ECO:0000313" key="1">
    <source>
        <dbReference type="EMBL" id="TWI30026.1"/>
    </source>
</evidence>
<name>A0A562NCY8_9HYPH</name>
<proteinExistence type="predicted"/>
<dbReference type="AlphaFoldDB" id="A0A562NCY8"/>
<evidence type="ECO:0000313" key="2">
    <source>
        <dbReference type="Proteomes" id="UP000317122"/>
    </source>
</evidence>
<reference evidence="1 2" key="1">
    <citation type="journal article" date="2015" name="Stand. Genomic Sci.">
        <title>Genomic Encyclopedia of Bacterial and Archaeal Type Strains, Phase III: the genomes of soil and plant-associated and newly described type strains.</title>
        <authorList>
            <person name="Whitman W.B."/>
            <person name="Woyke T."/>
            <person name="Klenk H.P."/>
            <person name="Zhou Y."/>
            <person name="Lilburn T.G."/>
            <person name="Beck B.J."/>
            <person name="De Vos P."/>
            <person name="Vandamme P."/>
            <person name="Eisen J.A."/>
            <person name="Garrity G."/>
            <person name="Hugenholtz P."/>
            <person name="Kyrpides N.C."/>
        </authorList>
    </citation>
    <scope>NUCLEOTIDE SEQUENCE [LARGE SCALE GENOMIC DNA]</scope>
    <source>
        <strain evidence="1 2">CGMCC 1.2546</strain>
    </source>
</reference>
<accession>A0A562NCY8</accession>